<organism evidence="2 3">
    <name type="scientific">Trichostrongylus colubriformis</name>
    <name type="common">Black scour worm</name>
    <dbReference type="NCBI Taxonomy" id="6319"/>
    <lineage>
        <taxon>Eukaryota</taxon>
        <taxon>Metazoa</taxon>
        <taxon>Ecdysozoa</taxon>
        <taxon>Nematoda</taxon>
        <taxon>Chromadorea</taxon>
        <taxon>Rhabditida</taxon>
        <taxon>Rhabditina</taxon>
        <taxon>Rhabditomorpha</taxon>
        <taxon>Strongyloidea</taxon>
        <taxon>Trichostrongylidae</taxon>
        <taxon>Trichostrongylus</taxon>
    </lineage>
</organism>
<accession>A0AAN8FJZ4</accession>
<evidence type="ECO:0000256" key="1">
    <source>
        <dbReference type="SAM" id="MobiDB-lite"/>
    </source>
</evidence>
<dbReference type="AlphaFoldDB" id="A0AAN8FJZ4"/>
<evidence type="ECO:0000313" key="2">
    <source>
        <dbReference type="EMBL" id="KAK5980411.1"/>
    </source>
</evidence>
<keyword evidence="3" id="KW-1185">Reference proteome</keyword>
<reference evidence="2 3" key="1">
    <citation type="submission" date="2019-10" db="EMBL/GenBank/DDBJ databases">
        <title>Assembly and Annotation for the nematode Trichostrongylus colubriformis.</title>
        <authorList>
            <person name="Martin J."/>
        </authorList>
    </citation>
    <scope>NUCLEOTIDE SEQUENCE [LARGE SCALE GENOMIC DNA]</scope>
    <source>
        <strain evidence="2">G859</strain>
        <tissue evidence="2">Whole worm</tissue>
    </source>
</reference>
<sequence length="87" mass="9323">CLGSGLCGRPAPTTTTTSTTTTPAPLPSVTKCKFHYALQRINAYRAAVANGVMSTRETELPGCTTMFALVSVFNIIEFRVLEETAHT</sequence>
<feature type="compositionally biased region" description="Low complexity" evidence="1">
    <location>
        <begin position="10"/>
        <end position="23"/>
    </location>
</feature>
<gene>
    <name evidence="2" type="ORF">GCK32_013871</name>
</gene>
<feature type="region of interest" description="Disordered" evidence="1">
    <location>
        <begin position="1"/>
        <end position="23"/>
    </location>
</feature>
<dbReference type="EMBL" id="WIXE01007450">
    <property type="protein sequence ID" value="KAK5980411.1"/>
    <property type="molecule type" value="Genomic_DNA"/>
</dbReference>
<feature type="non-terminal residue" evidence="2">
    <location>
        <position position="1"/>
    </location>
</feature>
<proteinExistence type="predicted"/>
<evidence type="ECO:0000313" key="3">
    <source>
        <dbReference type="Proteomes" id="UP001331761"/>
    </source>
</evidence>
<comment type="caution">
    <text evidence="2">The sequence shown here is derived from an EMBL/GenBank/DDBJ whole genome shotgun (WGS) entry which is preliminary data.</text>
</comment>
<protein>
    <submittedName>
        <fullName evidence="2">Uncharacterized protein</fullName>
    </submittedName>
</protein>
<dbReference type="Proteomes" id="UP001331761">
    <property type="component" value="Unassembled WGS sequence"/>
</dbReference>
<name>A0AAN8FJZ4_TRICO</name>